<accession>A0A6G1MAA8</accession>
<comment type="caution">
    <text evidence="3">The sequence shown here is derived from an EMBL/GenBank/DDBJ whole genome shotgun (WGS) entry which is preliminary data.</text>
</comment>
<gene>
    <name evidence="3" type="ORF">TWF106_006196</name>
    <name evidence="4" type="ORF">TWF191_008596</name>
    <name evidence="2" type="ORF">TWF679_002129</name>
    <name evidence="1" type="ORF">TWF788_000725</name>
</gene>
<evidence type="ECO:0000313" key="1">
    <source>
        <dbReference type="EMBL" id="KAF3165568.1"/>
    </source>
</evidence>
<evidence type="ECO:0000313" key="4">
    <source>
        <dbReference type="EMBL" id="KAF3230752.1"/>
    </source>
</evidence>
<evidence type="ECO:0000313" key="3">
    <source>
        <dbReference type="EMBL" id="KAF3228674.1"/>
    </source>
</evidence>
<protein>
    <recommendedName>
        <fullName evidence="8">Geranylgeranyl pyrophosphate synthetase</fullName>
    </recommendedName>
</protein>
<dbReference type="Proteomes" id="UP000483672">
    <property type="component" value="Unassembled WGS sequence"/>
</dbReference>
<dbReference type="OrthoDB" id="420564at2759"/>
<evidence type="ECO:0008006" key="8">
    <source>
        <dbReference type="Google" id="ProtNLM"/>
    </source>
</evidence>
<dbReference type="EMBL" id="WIWS01000003">
    <property type="protein sequence ID" value="KAF3228674.1"/>
    <property type="molecule type" value="Genomic_DNA"/>
</dbReference>
<dbReference type="PANTHER" id="PTHR35179">
    <property type="entry name" value="PROTEIN CBG02620"/>
    <property type="match status" value="1"/>
</dbReference>
<dbReference type="Proteomes" id="UP000479691">
    <property type="component" value="Unassembled WGS sequence"/>
</dbReference>
<reference evidence="5 6" key="1">
    <citation type="submission" date="2019-06" db="EMBL/GenBank/DDBJ databases">
        <authorList>
            <person name="Palmer J.M."/>
        </authorList>
    </citation>
    <scope>NUCLEOTIDE SEQUENCE [LARGE SCALE GENOMIC DNA]</scope>
    <source>
        <strain evidence="3 5">TWF106</strain>
        <strain evidence="4 7">TWF191</strain>
        <strain evidence="2">TWF679</strain>
        <strain evidence="1 6">TWF788</strain>
    </source>
</reference>
<dbReference type="EMBL" id="WIPF01000006">
    <property type="protein sequence ID" value="KAF3230752.1"/>
    <property type="molecule type" value="Genomic_DNA"/>
</dbReference>
<evidence type="ECO:0000313" key="6">
    <source>
        <dbReference type="Proteomes" id="UP000479691"/>
    </source>
</evidence>
<dbReference type="Proteomes" id="UP000614610">
    <property type="component" value="Unassembled WGS sequence"/>
</dbReference>
<organism evidence="3 5">
    <name type="scientific">Orbilia oligospora</name>
    <name type="common">Nematode-trapping fungus</name>
    <name type="synonym">Arthrobotrys oligospora</name>
    <dbReference type="NCBI Taxonomy" id="2813651"/>
    <lineage>
        <taxon>Eukaryota</taxon>
        <taxon>Fungi</taxon>
        <taxon>Dikarya</taxon>
        <taxon>Ascomycota</taxon>
        <taxon>Pezizomycotina</taxon>
        <taxon>Orbiliomycetes</taxon>
        <taxon>Orbiliales</taxon>
        <taxon>Orbiliaceae</taxon>
        <taxon>Orbilia</taxon>
    </lineage>
</organism>
<dbReference type="PANTHER" id="PTHR35179:SF1">
    <property type="entry name" value="INTEGRAL MEMBRANE PROTEIN"/>
    <property type="match status" value="1"/>
</dbReference>
<evidence type="ECO:0000313" key="2">
    <source>
        <dbReference type="EMBL" id="KAF3198304.1"/>
    </source>
</evidence>
<sequence length="400" mass="45798">MSSFKIRSRRRGNEDWLWKGVSSHQLIGAIEYTTLEPDSSLVSSASKSELLCSYDWQDKPNPTVLVPGNAPVWTDQQLPVTIPEDHGVYFVDQNAARLPEYPLEPIFHATAAMNPSFRFDDVDVVVNRNTLRKLFEFSKNSFVESFRVNLYIVKNTLFIERCSQITTERVGRNGGYGRTFEKQFTESTNKSTGHHRVLRYHLGMLNCVVRFEVDASYQKNQSDQVGGFSNGLLTTAIEGLNLEGSKRSDTEAFSPKFLESSRLKSIFTAEEATPQSIAAEIKTFTEKRGFRRQLRIPQLWFGRTPWLIAGRHNNGTFDEIDVSYVKPEEFIDWEIQFQEPLRKVVTVIAQLRDIVEKNKGLHCVAIFEQKERPKVIKIYASNSPGKKPLPKSLIKHFWAP</sequence>
<dbReference type="Proteomes" id="UP000472727">
    <property type="component" value="Unassembled WGS sequence"/>
</dbReference>
<dbReference type="AlphaFoldDB" id="A0A6G1MAA8"/>
<dbReference type="EMBL" id="JAABOE010000105">
    <property type="protein sequence ID" value="KAF3165568.1"/>
    <property type="molecule type" value="Genomic_DNA"/>
</dbReference>
<name>A0A6G1MAA8_ORBOL</name>
<proteinExistence type="predicted"/>
<dbReference type="EMBL" id="WIWT01000136">
    <property type="protein sequence ID" value="KAF3198304.1"/>
    <property type="molecule type" value="Genomic_DNA"/>
</dbReference>
<evidence type="ECO:0000313" key="5">
    <source>
        <dbReference type="Proteomes" id="UP000472727"/>
    </source>
</evidence>
<evidence type="ECO:0000313" key="7">
    <source>
        <dbReference type="Proteomes" id="UP000483672"/>
    </source>
</evidence>